<dbReference type="InterPro" id="IPR005599">
    <property type="entry name" value="GPI_mannosylTrfase"/>
</dbReference>
<evidence type="ECO:0000256" key="10">
    <source>
        <dbReference type="RuleBase" id="RU363075"/>
    </source>
</evidence>
<keyword evidence="7 10" id="KW-1133">Transmembrane helix</keyword>
<name>A0A0C3AK81_9AGAM</name>
<gene>
    <name evidence="12" type="ORF">SCLCIDRAFT_113322</name>
</gene>
<keyword evidence="13" id="KW-1185">Reference proteome</keyword>
<comment type="similarity">
    <text evidence="2">Belongs to the glycosyltransferase 22 family. PIGB subfamily.</text>
</comment>
<evidence type="ECO:0000256" key="9">
    <source>
        <dbReference type="ARBA" id="ARBA00024708"/>
    </source>
</evidence>
<evidence type="ECO:0000256" key="3">
    <source>
        <dbReference type="ARBA" id="ARBA00022676"/>
    </source>
</evidence>
<evidence type="ECO:0000256" key="7">
    <source>
        <dbReference type="ARBA" id="ARBA00022989"/>
    </source>
</evidence>
<evidence type="ECO:0000256" key="5">
    <source>
        <dbReference type="ARBA" id="ARBA00022692"/>
    </source>
</evidence>
<feature type="transmembrane region" description="Helical" evidence="10">
    <location>
        <begin position="375"/>
        <end position="403"/>
    </location>
</feature>
<dbReference type="InParanoid" id="A0A0C3AK81"/>
<keyword evidence="5 10" id="KW-0812">Transmembrane</keyword>
<keyword evidence="3 10" id="KW-0328">Glycosyltransferase</keyword>
<organism evidence="12 13">
    <name type="scientific">Scleroderma citrinum Foug A</name>
    <dbReference type="NCBI Taxonomy" id="1036808"/>
    <lineage>
        <taxon>Eukaryota</taxon>
        <taxon>Fungi</taxon>
        <taxon>Dikarya</taxon>
        <taxon>Basidiomycota</taxon>
        <taxon>Agaricomycotina</taxon>
        <taxon>Agaricomycetes</taxon>
        <taxon>Agaricomycetidae</taxon>
        <taxon>Boletales</taxon>
        <taxon>Sclerodermatineae</taxon>
        <taxon>Sclerodermataceae</taxon>
        <taxon>Scleroderma</taxon>
    </lineage>
</organism>
<protein>
    <recommendedName>
        <fullName evidence="10">Mannosyltransferase</fullName>
        <ecNumber evidence="10">2.4.1.-</ecNumber>
    </recommendedName>
</protein>
<keyword evidence="8 10" id="KW-0472">Membrane</keyword>
<dbReference type="HOGENOM" id="CLU_012353_0_1_1"/>
<feature type="transmembrane region" description="Helical" evidence="10">
    <location>
        <begin position="180"/>
        <end position="201"/>
    </location>
</feature>
<feature type="transmembrane region" description="Helical" evidence="10">
    <location>
        <begin position="271"/>
        <end position="295"/>
    </location>
</feature>
<evidence type="ECO:0000313" key="12">
    <source>
        <dbReference type="EMBL" id="KIM65357.1"/>
    </source>
</evidence>
<dbReference type="EC" id="2.4.1.-" evidence="10"/>
<comment type="function">
    <text evidence="9">Mannosyltransferase involved in glycosylphosphatidylinositol-anchor biosynthesis. Transfers the third mannose to Man2-GlcN-acyl-PI during GPI precursor assembly.</text>
</comment>
<feature type="signal peptide" evidence="11">
    <location>
        <begin position="1"/>
        <end position="18"/>
    </location>
</feature>
<dbReference type="AlphaFoldDB" id="A0A0C3AK81"/>
<evidence type="ECO:0000256" key="4">
    <source>
        <dbReference type="ARBA" id="ARBA00022679"/>
    </source>
</evidence>
<keyword evidence="6 10" id="KW-0256">Endoplasmic reticulum</keyword>
<evidence type="ECO:0000256" key="1">
    <source>
        <dbReference type="ARBA" id="ARBA00004477"/>
    </source>
</evidence>
<dbReference type="OrthoDB" id="416834at2759"/>
<dbReference type="STRING" id="1036808.A0A0C3AK81"/>
<evidence type="ECO:0000256" key="11">
    <source>
        <dbReference type="SAM" id="SignalP"/>
    </source>
</evidence>
<dbReference type="GO" id="GO:0006506">
    <property type="term" value="P:GPI anchor biosynthetic process"/>
    <property type="evidence" value="ECO:0007669"/>
    <property type="project" value="TreeGrafter"/>
</dbReference>
<reference evidence="13" key="2">
    <citation type="submission" date="2015-01" db="EMBL/GenBank/DDBJ databases">
        <title>Evolutionary Origins and Diversification of the Mycorrhizal Mutualists.</title>
        <authorList>
            <consortium name="DOE Joint Genome Institute"/>
            <consortium name="Mycorrhizal Genomics Consortium"/>
            <person name="Kohler A."/>
            <person name="Kuo A."/>
            <person name="Nagy L.G."/>
            <person name="Floudas D."/>
            <person name="Copeland A."/>
            <person name="Barry K.W."/>
            <person name="Cichocki N."/>
            <person name="Veneault-Fourrey C."/>
            <person name="LaButti K."/>
            <person name="Lindquist E.A."/>
            <person name="Lipzen A."/>
            <person name="Lundell T."/>
            <person name="Morin E."/>
            <person name="Murat C."/>
            <person name="Riley R."/>
            <person name="Ohm R."/>
            <person name="Sun H."/>
            <person name="Tunlid A."/>
            <person name="Henrissat B."/>
            <person name="Grigoriev I.V."/>
            <person name="Hibbett D.S."/>
            <person name="Martin F."/>
        </authorList>
    </citation>
    <scope>NUCLEOTIDE SEQUENCE [LARGE SCALE GENOMIC DNA]</scope>
    <source>
        <strain evidence="13">Foug A</strain>
    </source>
</reference>
<dbReference type="PANTHER" id="PTHR22760">
    <property type="entry name" value="GLYCOSYLTRANSFERASE"/>
    <property type="match status" value="1"/>
</dbReference>
<keyword evidence="11" id="KW-0732">Signal</keyword>
<reference evidence="12 13" key="1">
    <citation type="submission" date="2014-04" db="EMBL/GenBank/DDBJ databases">
        <authorList>
            <consortium name="DOE Joint Genome Institute"/>
            <person name="Kuo A."/>
            <person name="Kohler A."/>
            <person name="Nagy L.G."/>
            <person name="Floudas D."/>
            <person name="Copeland A."/>
            <person name="Barry K.W."/>
            <person name="Cichocki N."/>
            <person name="Veneault-Fourrey C."/>
            <person name="LaButti K."/>
            <person name="Lindquist E.A."/>
            <person name="Lipzen A."/>
            <person name="Lundell T."/>
            <person name="Morin E."/>
            <person name="Murat C."/>
            <person name="Sun H."/>
            <person name="Tunlid A."/>
            <person name="Henrissat B."/>
            <person name="Grigoriev I.V."/>
            <person name="Hibbett D.S."/>
            <person name="Martin F."/>
            <person name="Nordberg H.P."/>
            <person name="Cantor M.N."/>
            <person name="Hua S.X."/>
        </authorList>
    </citation>
    <scope>NUCLEOTIDE SEQUENCE [LARGE SCALE GENOMIC DNA]</scope>
    <source>
        <strain evidence="12 13">Foug A</strain>
    </source>
</reference>
<dbReference type="PANTHER" id="PTHR22760:SF4">
    <property type="entry name" value="GPI MANNOSYLTRANSFERASE 3"/>
    <property type="match status" value="1"/>
</dbReference>
<dbReference type="GO" id="GO:0005789">
    <property type="term" value="C:endoplasmic reticulum membrane"/>
    <property type="evidence" value="ECO:0007669"/>
    <property type="project" value="UniProtKB-SubCell"/>
</dbReference>
<accession>A0A0C3AK81</accession>
<evidence type="ECO:0000313" key="13">
    <source>
        <dbReference type="Proteomes" id="UP000053989"/>
    </source>
</evidence>
<comment type="caution">
    <text evidence="10">Lacks conserved residue(s) required for the propagation of feature annotation.</text>
</comment>
<dbReference type="Pfam" id="PF03901">
    <property type="entry name" value="Glyco_transf_22"/>
    <property type="match status" value="1"/>
</dbReference>
<feature type="transmembrane region" description="Helical" evidence="10">
    <location>
        <begin position="222"/>
        <end position="242"/>
    </location>
</feature>
<dbReference type="GO" id="GO:0000026">
    <property type="term" value="F:alpha-1,2-mannosyltransferase activity"/>
    <property type="evidence" value="ECO:0007669"/>
    <property type="project" value="TreeGrafter"/>
</dbReference>
<feature type="chain" id="PRO_5002172322" description="Mannosyltransferase" evidence="11">
    <location>
        <begin position="19"/>
        <end position="573"/>
    </location>
</feature>
<evidence type="ECO:0000256" key="6">
    <source>
        <dbReference type="ARBA" id="ARBA00022824"/>
    </source>
</evidence>
<dbReference type="EMBL" id="KN822023">
    <property type="protein sequence ID" value="KIM65357.1"/>
    <property type="molecule type" value="Genomic_DNA"/>
</dbReference>
<evidence type="ECO:0000256" key="8">
    <source>
        <dbReference type="ARBA" id="ARBA00023136"/>
    </source>
</evidence>
<keyword evidence="4 12" id="KW-0808">Transferase</keyword>
<sequence length="573" mass="64838">MIPLSIYIRLAIALFTQGFFQPDEYFQALEPAHRFFFGYGHLTWEWVFAQPLRSLLYPAVNIPAYWILKVLGLDSRYPVTVVFAPRVIHGLLAALTDIFVCKLSSKVLDDAHVQPTYFLSLTSFFHALSLSRSLSNSLETSLTTVALSHFPWDVVTSHSASLQVTFVSVRNEISLIPQCIVFAALSCAVRPTNGIIWLYMFTILSLRLRKNIDFIASFFRDAAIIGFTVLALVFALDTAFYGRPTFTFWNFLRVNASPVSSFYGSSPWHYYFSQALPVLCTTSLPFVLHGCFLAVKKGEVKLTIIAGCIGWTMAIYSLLGHKEWRFLHPVLPMLHLLGARSLLELYNRSAEGDRSRQVSSRTKRSMKLSIRTRHLVLLLLSVPASIYVILFHCTGQIMVMSYLRNLPVDDSTTIGFLMPCHSTPWQAYLHRPDLAHPGKMWALGCEPPLGIQDHANYRDQTDVFFESPVAYLQSHFPPRVNNSFPPSPSPISVPDASFVSSLAAIELRGGLWDLGWRHEWPKYLVIFGALLNEPGILPLLQERGYYEVWKGGWEWEGEGKRKGGVRVWHHGTS</sequence>
<dbReference type="Proteomes" id="UP000053989">
    <property type="component" value="Unassembled WGS sequence"/>
</dbReference>
<dbReference type="FunCoup" id="A0A0C3AK81">
    <property type="interactions" value="555"/>
</dbReference>
<evidence type="ECO:0000256" key="2">
    <source>
        <dbReference type="ARBA" id="ARBA00006065"/>
    </source>
</evidence>
<proteinExistence type="inferred from homology"/>
<comment type="subcellular location">
    <subcellularLocation>
        <location evidence="1 10">Endoplasmic reticulum membrane</location>
        <topology evidence="1 10">Multi-pass membrane protein</topology>
    </subcellularLocation>
</comment>